<keyword evidence="4 5" id="KW-0472">Membrane</keyword>
<evidence type="ECO:0000313" key="7">
    <source>
        <dbReference type="Proteomes" id="UP000236290"/>
    </source>
</evidence>
<dbReference type="GO" id="GO:0044183">
    <property type="term" value="F:protein folding chaperone"/>
    <property type="evidence" value="ECO:0007669"/>
    <property type="project" value="InterPro"/>
</dbReference>
<comment type="caution">
    <text evidence="6">The sequence shown here is derived from an EMBL/GenBank/DDBJ whole genome shotgun (WGS) entry which is preliminary data.</text>
</comment>
<proteinExistence type="predicted"/>
<dbReference type="AlphaFoldDB" id="A0A2K0UQN5"/>
<keyword evidence="2 5" id="KW-0812">Transmembrane</keyword>
<dbReference type="Proteomes" id="UP000236290">
    <property type="component" value="Unassembled WGS sequence"/>
</dbReference>
<comment type="subcellular location">
    <subcellularLocation>
        <location evidence="1">Membrane</location>
    </subcellularLocation>
</comment>
<protein>
    <submittedName>
        <fullName evidence="6">Uncharacterized protein</fullName>
    </submittedName>
</protein>
<evidence type="ECO:0000256" key="1">
    <source>
        <dbReference type="ARBA" id="ARBA00004370"/>
    </source>
</evidence>
<dbReference type="PANTHER" id="PTHR28038">
    <property type="entry name" value="ADL329WP"/>
    <property type="match status" value="1"/>
</dbReference>
<dbReference type="PANTHER" id="PTHR28038:SF1">
    <property type="entry name" value="ADL329WP"/>
    <property type="match status" value="1"/>
</dbReference>
<organism evidence="6 7">
    <name type="scientific">Trichoderma harzianum</name>
    <name type="common">Hypocrea lixii</name>
    <dbReference type="NCBI Taxonomy" id="5544"/>
    <lineage>
        <taxon>Eukaryota</taxon>
        <taxon>Fungi</taxon>
        <taxon>Dikarya</taxon>
        <taxon>Ascomycota</taxon>
        <taxon>Pezizomycotina</taxon>
        <taxon>Sordariomycetes</taxon>
        <taxon>Hypocreomycetidae</taxon>
        <taxon>Hypocreales</taxon>
        <taxon>Hypocreaceae</taxon>
        <taxon>Trichoderma</taxon>
    </lineage>
</organism>
<gene>
    <name evidence="6" type="ORF">THARTR1_00107</name>
</gene>
<accession>A0A2K0UQN5</accession>
<feature type="transmembrane region" description="Helical" evidence="5">
    <location>
        <begin position="59"/>
        <end position="75"/>
    </location>
</feature>
<dbReference type="InterPro" id="IPR005351">
    <property type="entry name" value="ASTER"/>
</dbReference>
<dbReference type="EMBL" id="MTYI01000004">
    <property type="protein sequence ID" value="PNP60083.1"/>
    <property type="molecule type" value="Genomic_DNA"/>
</dbReference>
<dbReference type="GO" id="GO:0045048">
    <property type="term" value="P:protein insertion into ER membrane"/>
    <property type="evidence" value="ECO:0007669"/>
    <property type="project" value="InterPro"/>
</dbReference>
<reference evidence="6 7" key="1">
    <citation type="submission" date="2017-02" db="EMBL/GenBank/DDBJ databases">
        <title>Genomes of Trichoderma spp. with biocontrol activity.</title>
        <authorList>
            <person name="Gardiner D."/>
            <person name="Kazan K."/>
            <person name="Vos C."/>
            <person name="Harvey P."/>
        </authorList>
    </citation>
    <scope>NUCLEOTIDE SEQUENCE [LARGE SCALE GENOMIC DNA]</scope>
    <source>
        <strain evidence="6 7">Tr1</strain>
    </source>
</reference>
<evidence type="ECO:0000256" key="3">
    <source>
        <dbReference type="ARBA" id="ARBA00022989"/>
    </source>
</evidence>
<dbReference type="Pfam" id="PF03669">
    <property type="entry name" value="ASTER"/>
    <property type="match status" value="1"/>
</dbReference>
<dbReference type="GO" id="GO:0005789">
    <property type="term" value="C:endoplasmic reticulum membrane"/>
    <property type="evidence" value="ECO:0007669"/>
    <property type="project" value="InterPro"/>
</dbReference>
<evidence type="ECO:0000256" key="2">
    <source>
        <dbReference type="ARBA" id="ARBA00022692"/>
    </source>
</evidence>
<sequence>MAPSTKDMRRADLSECCDSPALRGAIGWGEPVVKGEVTDFSSTMSSTLPMAAMFMRNKFVGWIAVVFSIQTWLGESEDSKKSNGTPGYFSVGMSVMALAVTYLPMFIPPPGAKTATPPPQPLQ</sequence>
<feature type="transmembrane region" description="Helical" evidence="5">
    <location>
        <begin position="87"/>
        <end position="107"/>
    </location>
</feature>
<evidence type="ECO:0000313" key="6">
    <source>
        <dbReference type="EMBL" id="PNP60083.1"/>
    </source>
</evidence>
<dbReference type="OrthoDB" id="284718at2759"/>
<keyword evidence="3 5" id="KW-1133">Transmembrane helix</keyword>
<evidence type="ECO:0000256" key="5">
    <source>
        <dbReference type="SAM" id="Phobius"/>
    </source>
</evidence>
<name>A0A2K0UQN5_TRIHA</name>
<evidence type="ECO:0000256" key="4">
    <source>
        <dbReference type="ARBA" id="ARBA00023136"/>
    </source>
</evidence>